<reference evidence="2 3" key="1">
    <citation type="submission" date="2019-08" db="EMBL/GenBank/DDBJ databases">
        <title>Pedobacter sp. nov., isolated from Han river, South Korea.</title>
        <authorList>
            <person name="Lee D.-H."/>
            <person name="Kim Y.-S."/>
            <person name="Hwang E.-M."/>
            <person name="Le Tran T.C."/>
            <person name="Cha C.-J."/>
        </authorList>
    </citation>
    <scope>NUCLEOTIDE SEQUENCE [LARGE SCALE GENOMIC DNA]</scope>
    <source>
        <strain evidence="2 3">CJ43</strain>
    </source>
</reference>
<evidence type="ECO:0000313" key="2">
    <source>
        <dbReference type="EMBL" id="QEK50475.1"/>
    </source>
</evidence>
<sequence length="176" mass="19444">MRQILLTFMAIIISSSISAQDLSRKGFFNKTKLGVAIRTNTTPPYSGIFGDEGNGTEITTINGWHLNQHISLGLGISASTYINPTLSSYPIFVNTHYYFKESFKTPYTFANLGYGITSNRYNGGLLYEIGAGYNLKLGKKTALTPEISYKYQDFRYKTSDGKIALSSIALGIGMLF</sequence>
<keyword evidence="3" id="KW-1185">Reference proteome</keyword>
<dbReference type="EMBL" id="CP043329">
    <property type="protein sequence ID" value="QEK50475.1"/>
    <property type="molecule type" value="Genomic_DNA"/>
</dbReference>
<gene>
    <name evidence="2" type="ORF">FYC62_01405</name>
</gene>
<dbReference type="RefSeq" id="WP_149073662.1">
    <property type="nucleotide sequence ID" value="NZ_CP043329.1"/>
</dbReference>
<keyword evidence="1" id="KW-0732">Signal</keyword>
<dbReference type="InterPro" id="IPR011250">
    <property type="entry name" value="OMP/PagP_B-barrel"/>
</dbReference>
<dbReference type="Proteomes" id="UP000323653">
    <property type="component" value="Chromosome"/>
</dbReference>
<dbReference type="Gene3D" id="2.40.160.20">
    <property type="match status" value="1"/>
</dbReference>
<name>A0A5C0VCG9_9SPHI</name>
<accession>A0A5C0VCG9</accession>
<dbReference type="KEGG" id="pej:FYC62_01405"/>
<evidence type="ECO:0008006" key="4">
    <source>
        <dbReference type="Google" id="ProtNLM"/>
    </source>
</evidence>
<dbReference type="AlphaFoldDB" id="A0A5C0VCG9"/>
<protein>
    <recommendedName>
        <fullName evidence="4">Outer membrane protein beta-barrel domain-containing protein</fullName>
    </recommendedName>
</protein>
<feature type="signal peptide" evidence="1">
    <location>
        <begin position="1"/>
        <end position="19"/>
    </location>
</feature>
<organism evidence="2 3">
    <name type="scientific">Pedobacter aquae</name>
    <dbReference type="NCBI Taxonomy" id="2605747"/>
    <lineage>
        <taxon>Bacteria</taxon>
        <taxon>Pseudomonadati</taxon>
        <taxon>Bacteroidota</taxon>
        <taxon>Sphingobacteriia</taxon>
        <taxon>Sphingobacteriales</taxon>
        <taxon>Sphingobacteriaceae</taxon>
        <taxon>Pedobacter</taxon>
    </lineage>
</organism>
<dbReference type="SUPFAM" id="SSF56925">
    <property type="entry name" value="OMPA-like"/>
    <property type="match status" value="1"/>
</dbReference>
<proteinExistence type="predicted"/>
<evidence type="ECO:0000256" key="1">
    <source>
        <dbReference type="SAM" id="SignalP"/>
    </source>
</evidence>
<feature type="chain" id="PRO_5022683903" description="Outer membrane protein beta-barrel domain-containing protein" evidence="1">
    <location>
        <begin position="20"/>
        <end position="176"/>
    </location>
</feature>
<evidence type="ECO:0000313" key="3">
    <source>
        <dbReference type="Proteomes" id="UP000323653"/>
    </source>
</evidence>